<dbReference type="SUPFAM" id="SSF143856">
    <property type="entry name" value="DeoB insert domain-like"/>
    <property type="match status" value="1"/>
</dbReference>
<dbReference type="SUPFAM" id="SSF53649">
    <property type="entry name" value="Alkaline phosphatase-like"/>
    <property type="match status" value="1"/>
</dbReference>
<evidence type="ECO:0000256" key="1">
    <source>
        <dbReference type="ARBA" id="ARBA00010373"/>
    </source>
</evidence>
<dbReference type="CDD" id="cd16009">
    <property type="entry name" value="PPM"/>
    <property type="match status" value="1"/>
</dbReference>
<dbReference type="InterPro" id="IPR006124">
    <property type="entry name" value="Metalloenzyme"/>
</dbReference>
<feature type="domain" description="Metalloenzyme" evidence="8">
    <location>
        <begin position="4"/>
        <end position="374"/>
    </location>
</feature>
<evidence type="ECO:0000259" key="8">
    <source>
        <dbReference type="Pfam" id="PF01676"/>
    </source>
</evidence>
<comment type="function">
    <text evidence="6">Isomerase that catalyzes the conversion of deoxy-ribose 1-phosphate (dRib-1-P) and ribose 1-phosphate (Rib-1-P) to deoxy-ribose 5-phosphate (dRib-5-P) and ribose 5-phosphate (Rib-5-P), respectively.</text>
</comment>
<dbReference type="InterPro" id="IPR017850">
    <property type="entry name" value="Alkaline_phosphatase_core_sf"/>
</dbReference>
<dbReference type="AlphaFoldDB" id="Q01SE3"/>
<keyword evidence="5 6" id="KW-0413">Isomerase</keyword>
<dbReference type="HAMAP" id="MF_00740">
    <property type="entry name" value="Phosphopentomut"/>
    <property type="match status" value="1"/>
</dbReference>
<feature type="binding site" evidence="6">
    <location>
        <position position="323"/>
    </location>
    <ligand>
        <name>Mn(2+)</name>
        <dbReference type="ChEBI" id="CHEBI:29035"/>
        <label>1</label>
    </ligand>
</feature>
<dbReference type="GO" id="GO:0009117">
    <property type="term" value="P:nucleotide metabolic process"/>
    <property type="evidence" value="ECO:0007669"/>
    <property type="project" value="UniProtKB-UniRule"/>
</dbReference>
<name>Q01SE3_SOLUE</name>
<gene>
    <name evidence="6" type="primary">deoB</name>
    <name evidence="9" type="ordered locus">Acid_6503</name>
</gene>
<protein>
    <recommendedName>
        <fullName evidence="6 7">Phosphopentomutase</fullName>
        <ecNumber evidence="6 7">5.4.2.7</ecNumber>
    </recommendedName>
    <alternativeName>
        <fullName evidence="6">Phosphodeoxyribomutase</fullName>
    </alternativeName>
</protein>
<comment type="catalytic activity">
    <reaction evidence="6">
        <text>alpha-D-ribose 1-phosphate = D-ribose 5-phosphate</text>
        <dbReference type="Rhea" id="RHEA:18793"/>
        <dbReference type="ChEBI" id="CHEBI:57720"/>
        <dbReference type="ChEBI" id="CHEBI:78346"/>
        <dbReference type="EC" id="5.4.2.7"/>
    </reaction>
</comment>
<comment type="cofactor">
    <cofactor evidence="6">
        <name>Mn(2+)</name>
        <dbReference type="ChEBI" id="CHEBI:29035"/>
    </cofactor>
    <text evidence="6">Binds 2 manganese ions.</text>
</comment>
<dbReference type="Pfam" id="PF01676">
    <property type="entry name" value="Metalloenzyme"/>
    <property type="match status" value="1"/>
</dbReference>
<dbReference type="EMBL" id="CP000473">
    <property type="protein sequence ID" value="ABJ87427.1"/>
    <property type="molecule type" value="Genomic_DNA"/>
</dbReference>
<dbReference type="InterPro" id="IPR010045">
    <property type="entry name" value="DeoB"/>
</dbReference>
<comment type="catalytic activity">
    <reaction evidence="6">
        <text>2-deoxy-alpha-D-ribose 1-phosphate = 2-deoxy-D-ribose 5-phosphate</text>
        <dbReference type="Rhea" id="RHEA:27658"/>
        <dbReference type="ChEBI" id="CHEBI:57259"/>
        <dbReference type="ChEBI" id="CHEBI:62877"/>
        <dbReference type="EC" id="5.4.2.7"/>
    </reaction>
</comment>
<dbReference type="FunFam" id="3.30.70.1250:FF:000001">
    <property type="entry name" value="Phosphopentomutase"/>
    <property type="match status" value="1"/>
</dbReference>
<dbReference type="UniPathway" id="UPA00087">
    <property type="reaction ID" value="UER00173"/>
</dbReference>
<dbReference type="GO" id="GO:0043094">
    <property type="term" value="P:metabolic compound salvage"/>
    <property type="evidence" value="ECO:0007669"/>
    <property type="project" value="UniProtKB-UniRule"/>
</dbReference>
<dbReference type="PIRSF" id="PIRSF001491">
    <property type="entry name" value="Ppentomutase"/>
    <property type="match status" value="1"/>
</dbReference>
<dbReference type="GO" id="GO:0006018">
    <property type="term" value="P:2-deoxyribose 1-phosphate catabolic process"/>
    <property type="evidence" value="ECO:0007669"/>
    <property type="project" value="UniProtKB-UniRule"/>
</dbReference>
<dbReference type="HOGENOM" id="CLU_053861_0_0_0"/>
<accession>Q01SE3</accession>
<dbReference type="PANTHER" id="PTHR21110:SF0">
    <property type="entry name" value="PHOSPHOPENTOMUTASE"/>
    <property type="match status" value="1"/>
</dbReference>
<dbReference type="Gene3D" id="3.40.720.10">
    <property type="entry name" value="Alkaline Phosphatase, subunit A"/>
    <property type="match status" value="1"/>
</dbReference>
<evidence type="ECO:0000256" key="6">
    <source>
        <dbReference type="HAMAP-Rule" id="MF_00740"/>
    </source>
</evidence>
<dbReference type="eggNOG" id="COG1015">
    <property type="taxonomic scope" value="Bacteria"/>
</dbReference>
<feature type="binding site" evidence="6">
    <location>
        <position position="282"/>
    </location>
    <ligand>
        <name>Mn(2+)</name>
        <dbReference type="ChEBI" id="CHEBI:29035"/>
        <label>2</label>
    </ligand>
</feature>
<dbReference type="PANTHER" id="PTHR21110">
    <property type="entry name" value="PHOSPHOPENTOMUTASE"/>
    <property type="match status" value="1"/>
</dbReference>
<keyword evidence="2 6" id="KW-0963">Cytoplasm</keyword>
<dbReference type="InParanoid" id="Q01SE3"/>
<reference evidence="9" key="1">
    <citation type="submission" date="2006-10" db="EMBL/GenBank/DDBJ databases">
        <title>Complete sequence of Solibacter usitatus Ellin6076.</title>
        <authorList>
            <consortium name="US DOE Joint Genome Institute"/>
            <person name="Copeland A."/>
            <person name="Lucas S."/>
            <person name="Lapidus A."/>
            <person name="Barry K."/>
            <person name="Detter J.C."/>
            <person name="Glavina del Rio T."/>
            <person name="Hammon N."/>
            <person name="Israni S."/>
            <person name="Dalin E."/>
            <person name="Tice H."/>
            <person name="Pitluck S."/>
            <person name="Thompson L.S."/>
            <person name="Brettin T."/>
            <person name="Bruce D."/>
            <person name="Han C."/>
            <person name="Tapia R."/>
            <person name="Gilna P."/>
            <person name="Schmutz J."/>
            <person name="Larimer F."/>
            <person name="Land M."/>
            <person name="Hauser L."/>
            <person name="Kyrpides N."/>
            <person name="Mikhailova N."/>
            <person name="Janssen P.H."/>
            <person name="Kuske C.R."/>
            <person name="Richardson P."/>
        </authorList>
    </citation>
    <scope>NUCLEOTIDE SEQUENCE</scope>
    <source>
        <strain evidence="9">Ellin6076</strain>
    </source>
</reference>
<dbReference type="GO" id="GO:0000287">
    <property type="term" value="F:magnesium ion binding"/>
    <property type="evidence" value="ECO:0007669"/>
    <property type="project" value="UniProtKB-UniRule"/>
</dbReference>
<dbReference type="EC" id="5.4.2.7" evidence="6 7"/>
<organism evidence="9">
    <name type="scientific">Solibacter usitatus (strain Ellin6076)</name>
    <dbReference type="NCBI Taxonomy" id="234267"/>
    <lineage>
        <taxon>Bacteria</taxon>
        <taxon>Pseudomonadati</taxon>
        <taxon>Acidobacteriota</taxon>
        <taxon>Terriglobia</taxon>
        <taxon>Bryobacterales</taxon>
        <taxon>Solibacteraceae</taxon>
        <taxon>Candidatus Solibacter</taxon>
    </lineage>
</organism>
<comment type="subcellular location">
    <subcellularLocation>
        <location evidence="6">Cytoplasm</location>
    </subcellularLocation>
</comment>
<comment type="pathway">
    <text evidence="6">Carbohydrate degradation; 2-deoxy-D-ribose 1-phosphate degradation; D-glyceraldehyde 3-phosphate and acetaldehyde from 2-deoxy-alpha-D-ribose 1-phosphate: step 1/2.</text>
</comment>
<feature type="binding site" evidence="6">
    <location>
        <position position="287"/>
    </location>
    <ligand>
        <name>Mn(2+)</name>
        <dbReference type="ChEBI" id="CHEBI:29035"/>
        <label>2</label>
    </ligand>
</feature>
<dbReference type="InterPro" id="IPR024052">
    <property type="entry name" value="Phosphopentomutase_DeoB_cap_sf"/>
</dbReference>
<feature type="binding site" evidence="6">
    <location>
        <position position="335"/>
    </location>
    <ligand>
        <name>Mn(2+)</name>
        <dbReference type="ChEBI" id="CHEBI:29035"/>
        <label>2</label>
    </ligand>
</feature>
<dbReference type="FunCoup" id="Q01SE3">
    <property type="interactions" value="170"/>
</dbReference>
<evidence type="ECO:0000313" key="9">
    <source>
        <dbReference type="EMBL" id="ABJ87427.1"/>
    </source>
</evidence>
<sequence length="387" mass="41920">MFQRVIWIVLDSVGIGEMPDAAQYGDAGSDTLGNIARIRGIKLPNMARLGLGNIKPLAGIAPAGSPAGAFGKCTLASPGKDTTTGHWEMVGIHLAKPFPLYPQGFPADVMSEFERRTGRRALGNKAASGTEIIKELGEEHMRTGSPIVYTSADSVFQIAAHEEVIPLWELYKMCETARDILRGPHEVGRVIARPFTGSPGNFARTSNRHDYAVPPPKGMLLDQLHDRQIQVHSVGKIFDVFLGRGIQESTKTKNNAEGMAETLNAMQEMDRGMIFVNLVDFDQQYGHRNNVEGYAAALEEFDAWVPGFEAVLREGDLAILTADHGCDPTTPSTDHSREFVPLLVSGPKVRAGVDLGVRGSLSDIGQTVAENFGARIAQGQSFLSQLL</sequence>
<evidence type="ECO:0000256" key="7">
    <source>
        <dbReference type="NCBIfam" id="TIGR01696"/>
    </source>
</evidence>
<evidence type="ECO:0000256" key="3">
    <source>
        <dbReference type="ARBA" id="ARBA00022723"/>
    </source>
</evidence>
<dbReference type="GO" id="GO:0008973">
    <property type="term" value="F:phosphopentomutase activity"/>
    <property type="evidence" value="ECO:0007669"/>
    <property type="project" value="UniProtKB-UniRule"/>
</dbReference>
<keyword evidence="3 6" id="KW-0479">Metal-binding</keyword>
<dbReference type="KEGG" id="sus:Acid_6503"/>
<evidence type="ECO:0000256" key="2">
    <source>
        <dbReference type="ARBA" id="ARBA00022490"/>
    </source>
</evidence>
<dbReference type="GO" id="GO:0005829">
    <property type="term" value="C:cytosol"/>
    <property type="evidence" value="ECO:0007669"/>
    <property type="project" value="TreeGrafter"/>
</dbReference>
<feature type="binding site" evidence="6">
    <location>
        <position position="11"/>
    </location>
    <ligand>
        <name>Mn(2+)</name>
        <dbReference type="ChEBI" id="CHEBI:29035"/>
        <label>1</label>
    </ligand>
</feature>
<dbReference type="GO" id="GO:0006015">
    <property type="term" value="P:5-phosphoribose 1-diphosphate biosynthetic process"/>
    <property type="evidence" value="ECO:0007669"/>
    <property type="project" value="UniProtKB-UniPathway"/>
</dbReference>
<dbReference type="GO" id="GO:0030145">
    <property type="term" value="F:manganese ion binding"/>
    <property type="evidence" value="ECO:0007669"/>
    <property type="project" value="UniProtKB-UniRule"/>
</dbReference>
<keyword evidence="4 6" id="KW-0464">Manganese</keyword>
<dbReference type="STRING" id="234267.Acid_6503"/>
<dbReference type="NCBIfam" id="NF003766">
    <property type="entry name" value="PRK05362.1"/>
    <property type="match status" value="1"/>
</dbReference>
<evidence type="ECO:0000256" key="4">
    <source>
        <dbReference type="ARBA" id="ARBA00023211"/>
    </source>
</evidence>
<feature type="binding site" evidence="6">
    <location>
        <position position="324"/>
    </location>
    <ligand>
        <name>Mn(2+)</name>
        <dbReference type="ChEBI" id="CHEBI:29035"/>
        <label>1</label>
    </ligand>
</feature>
<proteinExistence type="inferred from homology"/>
<dbReference type="NCBIfam" id="TIGR01696">
    <property type="entry name" value="deoB"/>
    <property type="match status" value="1"/>
</dbReference>
<evidence type="ECO:0000256" key="5">
    <source>
        <dbReference type="ARBA" id="ARBA00023235"/>
    </source>
</evidence>
<dbReference type="Gene3D" id="3.30.70.1250">
    <property type="entry name" value="Phosphopentomutase"/>
    <property type="match status" value="1"/>
</dbReference>
<dbReference type="OrthoDB" id="9769930at2"/>
<comment type="similarity">
    <text evidence="1 6">Belongs to the phosphopentomutase family.</text>
</comment>